<reference evidence="4 5" key="1">
    <citation type="submission" date="2018-04" db="EMBL/GenBank/DDBJ databases">
        <title>The genome of golden apple snail Pomacea canaliculata provides insight into stress tolerance and invasive adaptation.</title>
        <authorList>
            <person name="Liu C."/>
            <person name="Liu B."/>
            <person name="Ren Y."/>
            <person name="Zhang Y."/>
            <person name="Wang H."/>
            <person name="Li S."/>
            <person name="Jiang F."/>
            <person name="Yin L."/>
            <person name="Zhang G."/>
            <person name="Qian W."/>
            <person name="Fan W."/>
        </authorList>
    </citation>
    <scope>NUCLEOTIDE SEQUENCE [LARGE SCALE GENOMIC DNA]</scope>
    <source>
        <strain evidence="4">SZHN2017</strain>
        <tissue evidence="4">Muscle</tissue>
    </source>
</reference>
<dbReference type="InterPro" id="IPR050145">
    <property type="entry name" value="Centrin_CML-like"/>
</dbReference>
<dbReference type="OrthoDB" id="26525at2759"/>
<dbReference type="GO" id="GO:0005509">
    <property type="term" value="F:calcium ion binding"/>
    <property type="evidence" value="ECO:0007669"/>
    <property type="project" value="InterPro"/>
</dbReference>
<dbReference type="PANTHER" id="PTHR23050">
    <property type="entry name" value="CALCIUM BINDING PROTEIN"/>
    <property type="match status" value="1"/>
</dbReference>
<name>A0A2T7NCK3_POMCA</name>
<evidence type="ECO:0000256" key="2">
    <source>
        <dbReference type="ARBA" id="ARBA00022837"/>
    </source>
</evidence>
<proteinExistence type="predicted"/>
<dbReference type="Gene3D" id="1.10.238.10">
    <property type="entry name" value="EF-hand"/>
    <property type="match status" value="2"/>
</dbReference>
<evidence type="ECO:0000313" key="4">
    <source>
        <dbReference type="EMBL" id="PVD18885.1"/>
    </source>
</evidence>
<dbReference type="EMBL" id="PZQS01000014">
    <property type="protein sequence ID" value="PVD18885.1"/>
    <property type="molecule type" value="Genomic_DNA"/>
</dbReference>
<dbReference type="InterPro" id="IPR002048">
    <property type="entry name" value="EF_hand_dom"/>
</dbReference>
<protein>
    <recommendedName>
        <fullName evidence="3">EF-hand domain-containing protein</fullName>
    </recommendedName>
</protein>
<keyword evidence="2" id="KW-0106">Calcium</keyword>
<dbReference type="Proteomes" id="UP000245119">
    <property type="component" value="Linkage Group LG14"/>
</dbReference>
<feature type="domain" description="EF-hand" evidence="3">
    <location>
        <begin position="1"/>
        <end position="32"/>
    </location>
</feature>
<accession>A0A2T7NCK3</accession>
<sequence>MKHRFESLIDTNHDGRATAEEMEAYLRKFKPSVTDEEVAAFIRRRDIDGDSVIDFIPEYVLDISSPDMSPEAAREWFMLEDRNGDSYVAKSELLTIAENLGMSPDQAEDSVSSYYMSADANKDEQLSFQGENAGQGWMSV</sequence>
<feature type="domain" description="EF-hand" evidence="3">
    <location>
        <begin position="68"/>
        <end position="103"/>
    </location>
</feature>
<gene>
    <name evidence="4" type="ORF">C0Q70_21442</name>
</gene>
<dbReference type="STRING" id="400727.A0A2T7NCK3"/>
<comment type="caution">
    <text evidence="4">The sequence shown here is derived from an EMBL/GenBank/DDBJ whole genome shotgun (WGS) entry which is preliminary data.</text>
</comment>
<evidence type="ECO:0000256" key="1">
    <source>
        <dbReference type="ARBA" id="ARBA00022737"/>
    </source>
</evidence>
<dbReference type="InterPro" id="IPR011992">
    <property type="entry name" value="EF-hand-dom_pair"/>
</dbReference>
<dbReference type="SUPFAM" id="SSF47473">
    <property type="entry name" value="EF-hand"/>
    <property type="match status" value="1"/>
</dbReference>
<keyword evidence="5" id="KW-1185">Reference proteome</keyword>
<keyword evidence="1" id="KW-0677">Repeat</keyword>
<evidence type="ECO:0000313" key="5">
    <source>
        <dbReference type="Proteomes" id="UP000245119"/>
    </source>
</evidence>
<organism evidence="4 5">
    <name type="scientific">Pomacea canaliculata</name>
    <name type="common">Golden apple snail</name>
    <dbReference type="NCBI Taxonomy" id="400727"/>
    <lineage>
        <taxon>Eukaryota</taxon>
        <taxon>Metazoa</taxon>
        <taxon>Spiralia</taxon>
        <taxon>Lophotrochozoa</taxon>
        <taxon>Mollusca</taxon>
        <taxon>Gastropoda</taxon>
        <taxon>Caenogastropoda</taxon>
        <taxon>Architaenioglossa</taxon>
        <taxon>Ampullarioidea</taxon>
        <taxon>Ampullariidae</taxon>
        <taxon>Pomacea</taxon>
    </lineage>
</organism>
<evidence type="ECO:0000259" key="3">
    <source>
        <dbReference type="PROSITE" id="PS50222"/>
    </source>
</evidence>
<dbReference type="CDD" id="cd00051">
    <property type="entry name" value="EFh"/>
    <property type="match status" value="1"/>
</dbReference>
<dbReference type="PROSITE" id="PS50222">
    <property type="entry name" value="EF_HAND_2"/>
    <property type="match status" value="2"/>
</dbReference>
<dbReference type="AlphaFoldDB" id="A0A2T7NCK3"/>